<keyword evidence="2 3" id="KW-0040">ANK repeat</keyword>
<feature type="region of interest" description="Disordered" evidence="5">
    <location>
        <begin position="762"/>
        <end position="823"/>
    </location>
</feature>
<feature type="repeat" description="ANK" evidence="3">
    <location>
        <begin position="583"/>
        <end position="615"/>
    </location>
</feature>
<dbReference type="Pfam" id="PF12796">
    <property type="entry name" value="Ank_2"/>
    <property type="match status" value="2"/>
</dbReference>
<name>A0A9P8I9U5_9PEZI</name>
<dbReference type="PANTHER" id="PTHR24198:SF165">
    <property type="entry name" value="ANKYRIN REPEAT-CONTAINING PROTEIN-RELATED"/>
    <property type="match status" value="1"/>
</dbReference>
<dbReference type="PROSITE" id="PS50088">
    <property type="entry name" value="ANK_REPEAT"/>
    <property type="match status" value="2"/>
</dbReference>
<accession>A0A9P8I9U5</accession>
<dbReference type="Proteomes" id="UP000698800">
    <property type="component" value="Unassembled WGS sequence"/>
</dbReference>
<protein>
    <recommendedName>
        <fullName evidence="8">Ankyrin</fullName>
    </recommendedName>
</protein>
<dbReference type="PANTHER" id="PTHR24198">
    <property type="entry name" value="ANKYRIN REPEAT AND PROTEIN KINASE DOMAIN-CONTAINING PROTEIN"/>
    <property type="match status" value="1"/>
</dbReference>
<evidence type="ECO:0008006" key="8">
    <source>
        <dbReference type="Google" id="ProtNLM"/>
    </source>
</evidence>
<keyword evidence="1" id="KW-0677">Repeat</keyword>
<feature type="coiled-coil region" evidence="4">
    <location>
        <begin position="75"/>
        <end position="102"/>
    </location>
</feature>
<dbReference type="SMART" id="SM00248">
    <property type="entry name" value="ANK"/>
    <property type="match status" value="6"/>
</dbReference>
<keyword evidence="7" id="KW-1185">Reference proteome</keyword>
<dbReference type="PROSITE" id="PS50297">
    <property type="entry name" value="ANK_REP_REGION"/>
    <property type="match status" value="2"/>
</dbReference>
<evidence type="ECO:0000256" key="2">
    <source>
        <dbReference type="ARBA" id="ARBA00023043"/>
    </source>
</evidence>
<gene>
    <name evidence="6" type="ORF">FGG08_000035</name>
</gene>
<evidence type="ECO:0000256" key="5">
    <source>
        <dbReference type="SAM" id="MobiDB-lite"/>
    </source>
</evidence>
<dbReference type="EMBL" id="JAGHQL010000001">
    <property type="protein sequence ID" value="KAH0547778.1"/>
    <property type="molecule type" value="Genomic_DNA"/>
</dbReference>
<sequence>MTDPLSVTVSVITLIGAARKISSAISYLGKIRHVPTRVYVLRNEVTDLEVVLKQTISAIQQNNLDGQDEAFKAILGDAKKKLAEISSTIERIENALERNKSKFIKRNAISAKEMANLETLLIGIRALKESLGLTLGFSTSVDLQRIKLELRSISYLTKESSQLQMGRHEVVSKEIQDTYSAVTTRLDHNYNEFDERMKGIERLLLLEGQAEKIPLYSEEVSALHKTSAGTSSTIEAVKVTVSVPNACSTWCPCSCHAKQKLEIAGRSIVDKVVGKMFLGYSGLPYISKRCDFGDCAHGQKTKLNVEYWFPWWFMAMNLKVSMQYSPSTGPEMQLTTTRRIPDTAQAITYVMTRDIEGLKCLFRNGLASVRDVSDSRGFSLMRWALYGEWRSDVVQFLISEGARVDDMMDSSYDNVWDFIFRGQVPKNAQQELRCITANKARDWVEEQNFPLVHQIVFGLSNKSLETELTENVLAKYLEDAAGRTALDWAVARDQVDSVALLLEHGANPNTLDISGRTAMLHAVDCNSARCMRLLLKAGAQSDPVLPKGLYRSSPLTAAAMGGKKELMQILLEFEANPNCTNPEGLTPLHSIARSRDALCALILLEHGADLNALSNDGRTPLTTAIIYNNHEVLELFLDRCYEYIMTARLRGPQLLPVIAEFADHKTMTILASSSTLKLNYGLIPESHTANLAILQKRRDYSENLAAAFKDLITVVEADNLTSPVDSLIESGLYFSATSSFRSEISDANDLLCASDEFFDKTHSLPNSPIPPRGVDSTPNSPILPGGFQSARNSFGVPQGNISDPNSPILPKDIQSQDFATSSN</sequence>
<dbReference type="SUPFAM" id="SSF48403">
    <property type="entry name" value="Ankyrin repeat"/>
    <property type="match status" value="1"/>
</dbReference>
<keyword evidence="4" id="KW-0175">Coiled coil</keyword>
<dbReference type="InterPro" id="IPR002110">
    <property type="entry name" value="Ankyrin_rpt"/>
</dbReference>
<proteinExistence type="predicted"/>
<evidence type="ECO:0000256" key="3">
    <source>
        <dbReference type="PROSITE-ProRule" id="PRU00023"/>
    </source>
</evidence>
<evidence type="ECO:0000256" key="1">
    <source>
        <dbReference type="ARBA" id="ARBA00022737"/>
    </source>
</evidence>
<evidence type="ECO:0000313" key="6">
    <source>
        <dbReference type="EMBL" id="KAH0547778.1"/>
    </source>
</evidence>
<comment type="caution">
    <text evidence="6">The sequence shown here is derived from an EMBL/GenBank/DDBJ whole genome shotgun (WGS) entry which is preliminary data.</text>
</comment>
<dbReference type="AlphaFoldDB" id="A0A9P8I9U5"/>
<evidence type="ECO:0000313" key="7">
    <source>
        <dbReference type="Proteomes" id="UP000698800"/>
    </source>
</evidence>
<feature type="compositionally biased region" description="Polar residues" evidence="5">
    <location>
        <begin position="813"/>
        <end position="823"/>
    </location>
</feature>
<evidence type="ECO:0000256" key="4">
    <source>
        <dbReference type="SAM" id="Coils"/>
    </source>
</evidence>
<dbReference type="OrthoDB" id="341259at2759"/>
<reference evidence="6" key="1">
    <citation type="submission" date="2021-03" db="EMBL/GenBank/DDBJ databases">
        <title>Comparative genomics and phylogenomic investigation of the class Geoglossomycetes provide insights into ecological specialization and systematics.</title>
        <authorList>
            <person name="Melie T."/>
            <person name="Pirro S."/>
            <person name="Miller A.N."/>
            <person name="Quandt A."/>
        </authorList>
    </citation>
    <scope>NUCLEOTIDE SEQUENCE</scope>
    <source>
        <strain evidence="6">GBOQ0MN5Z8</strain>
    </source>
</reference>
<dbReference type="Gene3D" id="1.25.40.20">
    <property type="entry name" value="Ankyrin repeat-containing domain"/>
    <property type="match status" value="2"/>
</dbReference>
<dbReference type="InterPro" id="IPR036770">
    <property type="entry name" value="Ankyrin_rpt-contain_sf"/>
</dbReference>
<organism evidence="6 7">
    <name type="scientific">Glutinoglossum americanum</name>
    <dbReference type="NCBI Taxonomy" id="1670608"/>
    <lineage>
        <taxon>Eukaryota</taxon>
        <taxon>Fungi</taxon>
        <taxon>Dikarya</taxon>
        <taxon>Ascomycota</taxon>
        <taxon>Pezizomycotina</taxon>
        <taxon>Geoglossomycetes</taxon>
        <taxon>Geoglossales</taxon>
        <taxon>Geoglossaceae</taxon>
        <taxon>Glutinoglossum</taxon>
    </lineage>
</organism>
<feature type="repeat" description="ANK" evidence="3">
    <location>
        <begin position="481"/>
        <end position="513"/>
    </location>
</feature>